<feature type="chain" id="PRO_5042248876" description="Glutathione peroxidase" evidence="4">
    <location>
        <begin position="26"/>
        <end position="223"/>
    </location>
</feature>
<evidence type="ECO:0000313" key="6">
    <source>
        <dbReference type="Proteomes" id="UP001233999"/>
    </source>
</evidence>
<evidence type="ECO:0000256" key="3">
    <source>
        <dbReference type="ARBA" id="ARBA00023002"/>
    </source>
</evidence>
<organism evidence="5 6">
    <name type="scientific">Diploptera punctata</name>
    <name type="common">Pacific beetle cockroach</name>
    <dbReference type="NCBI Taxonomy" id="6984"/>
    <lineage>
        <taxon>Eukaryota</taxon>
        <taxon>Metazoa</taxon>
        <taxon>Ecdysozoa</taxon>
        <taxon>Arthropoda</taxon>
        <taxon>Hexapoda</taxon>
        <taxon>Insecta</taxon>
        <taxon>Pterygota</taxon>
        <taxon>Neoptera</taxon>
        <taxon>Polyneoptera</taxon>
        <taxon>Dictyoptera</taxon>
        <taxon>Blattodea</taxon>
        <taxon>Blaberoidea</taxon>
        <taxon>Blaberidae</taxon>
        <taxon>Diplopterinae</taxon>
        <taxon>Diploptera</taxon>
    </lineage>
</organism>
<evidence type="ECO:0008006" key="7">
    <source>
        <dbReference type="Google" id="ProtNLM"/>
    </source>
</evidence>
<feature type="signal peptide" evidence="4">
    <location>
        <begin position="1"/>
        <end position="25"/>
    </location>
</feature>
<dbReference type="Gene3D" id="3.40.30.10">
    <property type="entry name" value="Glutaredoxin"/>
    <property type="match status" value="1"/>
</dbReference>
<dbReference type="Proteomes" id="UP001233999">
    <property type="component" value="Unassembled WGS sequence"/>
</dbReference>
<evidence type="ECO:0000256" key="1">
    <source>
        <dbReference type="ARBA" id="ARBA00006926"/>
    </source>
</evidence>
<dbReference type="Pfam" id="PF00255">
    <property type="entry name" value="GSHPx"/>
    <property type="match status" value="1"/>
</dbReference>
<reference evidence="5" key="2">
    <citation type="submission" date="2023-05" db="EMBL/GenBank/DDBJ databases">
        <authorList>
            <person name="Fouks B."/>
        </authorList>
    </citation>
    <scope>NUCLEOTIDE SEQUENCE</scope>
    <source>
        <strain evidence="5">Stay&amp;Tobe</strain>
        <tissue evidence="5">Testes</tissue>
    </source>
</reference>
<dbReference type="InterPro" id="IPR036249">
    <property type="entry name" value="Thioredoxin-like_sf"/>
</dbReference>
<dbReference type="PANTHER" id="PTHR11592:SF78">
    <property type="entry name" value="GLUTATHIONE PEROXIDASE"/>
    <property type="match status" value="1"/>
</dbReference>
<protein>
    <recommendedName>
        <fullName evidence="7">Glutathione peroxidase</fullName>
    </recommendedName>
</protein>
<sequence>MLGGSMKLCNFVALLLLTYGCDVKAQRSEFVHCDREDTIDGTIYDYTIPDVHDSQNISLSDYRGKQEPGANGTEIMNGIQYVRPGSDFVPNFQLFNKLDVNGKEEHPLFTFLKKHCPSTRDGFASKDYLFYSPMKVNDIRWNFEKFLINQNGKPVKRFDASTNPEKIEAHVVQLLTEGISGDLKSVSTERKSTTNTTASNFSPTFINYNELISINIIKSEFKN</sequence>
<dbReference type="GO" id="GO:0006979">
    <property type="term" value="P:response to oxidative stress"/>
    <property type="evidence" value="ECO:0007669"/>
    <property type="project" value="InterPro"/>
</dbReference>
<dbReference type="PANTHER" id="PTHR11592">
    <property type="entry name" value="GLUTATHIONE PEROXIDASE"/>
    <property type="match status" value="1"/>
</dbReference>
<dbReference type="SUPFAM" id="SSF52833">
    <property type="entry name" value="Thioredoxin-like"/>
    <property type="match status" value="1"/>
</dbReference>
<evidence type="ECO:0000256" key="2">
    <source>
        <dbReference type="ARBA" id="ARBA00022559"/>
    </source>
</evidence>
<accession>A0AAD7ZRE6</accession>
<dbReference type="AlphaFoldDB" id="A0AAD7ZRE6"/>
<name>A0AAD7ZRE6_DIPPU</name>
<keyword evidence="4" id="KW-0732">Signal</keyword>
<dbReference type="PROSITE" id="PS51257">
    <property type="entry name" value="PROKAR_LIPOPROTEIN"/>
    <property type="match status" value="1"/>
</dbReference>
<dbReference type="PROSITE" id="PS51355">
    <property type="entry name" value="GLUTATHIONE_PEROXID_3"/>
    <property type="match status" value="1"/>
</dbReference>
<dbReference type="GO" id="GO:0004601">
    <property type="term" value="F:peroxidase activity"/>
    <property type="evidence" value="ECO:0007669"/>
    <property type="project" value="UniProtKB-KW"/>
</dbReference>
<evidence type="ECO:0000313" key="5">
    <source>
        <dbReference type="EMBL" id="KAJ9585519.1"/>
    </source>
</evidence>
<comment type="similarity">
    <text evidence="1">Belongs to the glutathione peroxidase family.</text>
</comment>
<evidence type="ECO:0000256" key="4">
    <source>
        <dbReference type="SAM" id="SignalP"/>
    </source>
</evidence>
<proteinExistence type="inferred from homology"/>
<keyword evidence="6" id="KW-1185">Reference proteome</keyword>
<gene>
    <name evidence="5" type="ORF">L9F63_002685</name>
</gene>
<dbReference type="InterPro" id="IPR000889">
    <property type="entry name" value="Glutathione_peroxidase"/>
</dbReference>
<reference evidence="5" key="1">
    <citation type="journal article" date="2023" name="IScience">
        <title>Live-bearing cockroach genome reveals convergent evolutionary mechanisms linked to viviparity in insects and beyond.</title>
        <authorList>
            <person name="Fouks B."/>
            <person name="Harrison M.C."/>
            <person name="Mikhailova A.A."/>
            <person name="Marchal E."/>
            <person name="English S."/>
            <person name="Carruthers M."/>
            <person name="Jennings E.C."/>
            <person name="Chiamaka E.L."/>
            <person name="Frigard R.A."/>
            <person name="Pippel M."/>
            <person name="Attardo G.M."/>
            <person name="Benoit J.B."/>
            <person name="Bornberg-Bauer E."/>
            <person name="Tobe S.S."/>
        </authorList>
    </citation>
    <scope>NUCLEOTIDE SEQUENCE</scope>
    <source>
        <strain evidence="5">Stay&amp;Tobe</strain>
    </source>
</reference>
<comment type="caution">
    <text evidence="5">The sequence shown here is derived from an EMBL/GenBank/DDBJ whole genome shotgun (WGS) entry which is preliminary data.</text>
</comment>
<keyword evidence="3" id="KW-0560">Oxidoreductase</keyword>
<dbReference type="EMBL" id="JASPKZ010007265">
    <property type="protein sequence ID" value="KAJ9585519.1"/>
    <property type="molecule type" value="Genomic_DNA"/>
</dbReference>
<keyword evidence="2" id="KW-0575">Peroxidase</keyword>